<dbReference type="Proteomes" id="UP000447873">
    <property type="component" value="Unassembled WGS sequence"/>
</dbReference>
<dbReference type="EMBL" id="WNWR01000897">
    <property type="protein sequence ID" value="KAE9967575.1"/>
    <property type="molecule type" value="Genomic_DNA"/>
</dbReference>
<sequence>MSSTVPRIQEYVTFHAAKGKMSRPILTGPAMKSTFESIPHVDFDKAFSESVDERRQVADKVGKAFKEVGFLYAINHGISEDLQHRTTAVIKEFFALPIEEKMKIHLHKSWAIQGYEPLLETRIDDSTHLKEAVNFSTCRFDPECGFPDDLDASKYPSKPTNQWPERPTSFRSTVLEYRKAVLAFSLKLVQIIALALDLPENHFDAMMKFPAGGIRPLHYPPQEVNTDVGLGAHADYSWFTLVNQLSATPALEVLNHNGGWVSAPPIANTLVVNVGDFLERASNDVFVSTVHRVVNKTGEERYSLPFFLSPNQDAIVEVLPSCISEERPARYESVRCGNWIEERLLRARRNHPLSVAARKSRGVE</sequence>
<comment type="similarity">
    <text evidence="1 2">Belongs to the iron/ascorbate-dependent oxidoreductase family.</text>
</comment>
<dbReference type="PANTHER" id="PTHR47990">
    <property type="entry name" value="2-OXOGLUTARATE (2OG) AND FE(II)-DEPENDENT OXYGENASE SUPERFAMILY PROTEIN-RELATED"/>
    <property type="match status" value="1"/>
</dbReference>
<evidence type="ECO:0000313" key="4">
    <source>
        <dbReference type="EMBL" id="KAE9964690.1"/>
    </source>
</evidence>
<dbReference type="InterPro" id="IPR005123">
    <property type="entry name" value="Oxoglu/Fe-dep_dioxygenase_dom"/>
</dbReference>
<protein>
    <recommendedName>
        <fullName evidence="3">Fe2OG dioxygenase domain-containing protein</fullName>
    </recommendedName>
</protein>
<organism evidence="4 6">
    <name type="scientific">Venturia inaequalis</name>
    <name type="common">Apple scab fungus</name>
    <dbReference type="NCBI Taxonomy" id="5025"/>
    <lineage>
        <taxon>Eukaryota</taxon>
        <taxon>Fungi</taxon>
        <taxon>Dikarya</taxon>
        <taxon>Ascomycota</taxon>
        <taxon>Pezizomycotina</taxon>
        <taxon>Dothideomycetes</taxon>
        <taxon>Pleosporomycetidae</taxon>
        <taxon>Venturiales</taxon>
        <taxon>Venturiaceae</taxon>
        <taxon>Venturia</taxon>
    </lineage>
</organism>
<dbReference type="GO" id="GO:0016491">
    <property type="term" value="F:oxidoreductase activity"/>
    <property type="evidence" value="ECO:0007669"/>
    <property type="project" value="UniProtKB-KW"/>
</dbReference>
<keyword evidence="7" id="KW-1185">Reference proteome</keyword>
<dbReference type="PRINTS" id="PR00682">
    <property type="entry name" value="IPNSYNTHASE"/>
</dbReference>
<evidence type="ECO:0000256" key="1">
    <source>
        <dbReference type="ARBA" id="ARBA00008056"/>
    </source>
</evidence>
<keyword evidence="2" id="KW-0560">Oxidoreductase</keyword>
<dbReference type="GO" id="GO:0046872">
    <property type="term" value="F:metal ion binding"/>
    <property type="evidence" value="ECO:0007669"/>
    <property type="project" value="UniProtKB-KW"/>
</dbReference>
<keyword evidence="2" id="KW-0479">Metal-binding</keyword>
<gene>
    <name evidence="5" type="ORF">EG327_011389</name>
    <name evidence="4" type="ORF">EG328_010272</name>
</gene>
<name>A0A8H3YL53_VENIN</name>
<evidence type="ECO:0000313" key="5">
    <source>
        <dbReference type="EMBL" id="KAE9967575.1"/>
    </source>
</evidence>
<dbReference type="Gene3D" id="2.60.120.330">
    <property type="entry name" value="B-lactam Antibiotic, Isopenicillin N Synthase, Chain"/>
    <property type="match status" value="1"/>
</dbReference>
<dbReference type="EMBL" id="WNWS01000664">
    <property type="protein sequence ID" value="KAE9964690.1"/>
    <property type="molecule type" value="Genomic_DNA"/>
</dbReference>
<proteinExistence type="inferred from homology"/>
<keyword evidence="2" id="KW-0408">Iron</keyword>
<dbReference type="Proteomes" id="UP000490939">
    <property type="component" value="Unassembled WGS sequence"/>
</dbReference>
<reference evidence="4 6" key="1">
    <citation type="submission" date="2018-12" db="EMBL/GenBank/DDBJ databases">
        <title>Venturia inaequalis Genome Resource.</title>
        <authorList>
            <person name="Lichtner F.J."/>
        </authorList>
    </citation>
    <scope>NUCLEOTIDE SEQUENCE [LARGE SCALE GENOMIC DNA]</scope>
    <source>
        <strain evidence="4 6">120213</strain>
        <strain evidence="5 7">DMI_063113</strain>
    </source>
</reference>
<dbReference type="InterPro" id="IPR050231">
    <property type="entry name" value="Iron_ascorbate_oxido_reductase"/>
</dbReference>
<dbReference type="GO" id="GO:0044283">
    <property type="term" value="P:small molecule biosynthetic process"/>
    <property type="evidence" value="ECO:0007669"/>
    <property type="project" value="UniProtKB-ARBA"/>
</dbReference>
<dbReference type="Pfam" id="PF03171">
    <property type="entry name" value="2OG-FeII_Oxy"/>
    <property type="match status" value="1"/>
</dbReference>
<accession>A0A8H3YL53</accession>
<dbReference type="PROSITE" id="PS51471">
    <property type="entry name" value="FE2OG_OXY"/>
    <property type="match status" value="1"/>
</dbReference>
<comment type="caution">
    <text evidence="4">The sequence shown here is derived from an EMBL/GenBank/DDBJ whole genome shotgun (WGS) entry which is preliminary data.</text>
</comment>
<evidence type="ECO:0000313" key="7">
    <source>
        <dbReference type="Proteomes" id="UP000490939"/>
    </source>
</evidence>
<evidence type="ECO:0000259" key="3">
    <source>
        <dbReference type="PROSITE" id="PS51471"/>
    </source>
</evidence>
<feature type="domain" description="Fe2OG dioxygenase" evidence="3">
    <location>
        <begin position="210"/>
        <end position="310"/>
    </location>
</feature>
<dbReference type="InterPro" id="IPR027443">
    <property type="entry name" value="IPNS-like_sf"/>
</dbReference>
<dbReference type="SUPFAM" id="SSF51197">
    <property type="entry name" value="Clavaminate synthase-like"/>
    <property type="match status" value="1"/>
</dbReference>
<evidence type="ECO:0000313" key="6">
    <source>
        <dbReference type="Proteomes" id="UP000447873"/>
    </source>
</evidence>
<evidence type="ECO:0000256" key="2">
    <source>
        <dbReference type="RuleBase" id="RU003682"/>
    </source>
</evidence>
<dbReference type="AlphaFoldDB" id="A0A8H3YL53"/>
<dbReference type="Pfam" id="PF14226">
    <property type="entry name" value="DIOX_N"/>
    <property type="match status" value="1"/>
</dbReference>
<dbReference type="InterPro" id="IPR026992">
    <property type="entry name" value="DIOX_N"/>
</dbReference>
<dbReference type="InterPro" id="IPR044861">
    <property type="entry name" value="IPNS-like_FE2OG_OXY"/>
</dbReference>